<dbReference type="EMBL" id="JAANER010000001">
    <property type="protein sequence ID" value="KAG9195382.1"/>
    <property type="molecule type" value="Genomic_DNA"/>
</dbReference>
<feature type="compositionally biased region" description="Acidic residues" evidence="1">
    <location>
        <begin position="109"/>
        <end position="118"/>
    </location>
</feature>
<feature type="compositionally biased region" description="Polar residues" evidence="1">
    <location>
        <begin position="62"/>
        <end position="73"/>
    </location>
</feature>
<name>A0AAD4NUT5_9PLEO</name>
<sequence length="124" mass="13963">MATEVNETQLLYCFDEILENVGEDALYQEGLQSRKIHRRNLAGDHMVPIRTTEMDDVAEIRSTITNSSPQGQSGIIPDGSFSSEDLEFKSYSDGSDDLEIVSTRHKLEDDDFDDENTEENVTLS</sequence>
<evidence type="ECO:0000313" key="3">
    <source>
        <dbReference type="Proteomes" id="UP001199106"/>
    </source>
</evidence>
<evidence type="ECO:0000313" key="2">
    <source>
        <dbReference type="EMBL" id="KAG9195382.1"/>
    </source>
</evidence>
<proteinExistence type="predicted"/>
<evidence type="ECO:0000256" key="1">
    <source>
        <dbReference type="SAM" id="MobiDB-lite"/>
    </source>
</evidence>
<dbReference type="Proteomes" id="UP001199106">
    <property type="component" value="Unassembled WGS sequence"/>
</dbReference>
<feature type="region of interest" description="Disordered" evidence="1">
    <location>
        <begin position="62"/>
        <end position="124"/>
    </location>
</feature>
<accession>A0AAD4NUT5</accession>
<reference evidence="2" key="1">
    <citation type="submission" date="2021-07" db="EMBL/GenBank/DDBJ databases">
        <title>Genome Resource of American Ginseng Black Spot Pathogen Alternaria panax.</title>
        <authorList>
            <person name="Qiu C."/>
            <person name="Wang W."/>
            <person name="Liu Z."/>
        </authorList>
    </citation>
    <scope>NUCLEOTIDE SEQUENCE</scope>
    <source>
        <strain evidence="2">BNCC115425</strain>
    </source>
</reference>
<comment type="caution">
    <text evidence="2">The sequence shown here is derived from an EMBL/GenBank/DDBJ whole genome shotgun (WGS) entry which is preliminary data.</text>
</comment>
<keyword evidence="3" id="KW-1185">Reference proteome</keyword>
<dbReference type="AlphaFoldDB" id="A0AAD4NUT5"/>
<organism evidence="2 3">
    <name type="scientific">Alternaria panax</name>
    <dbReference type="NCBI Taxonomy" id="48097"/>
    <lineage>
        <taxon>Eukaryota</taxon>
        <taxon>Fungi</taxon>
        <taxon>Dikarya</taxon>
        <taxon>Ascomycota</taxon>
        <taxon>Pezizomycotina</taxon>
        <taxon>Dothideomycetes</taxon>
        <taxon>Pleosporomycetidae</taxon>
        <taxon>Pleosporales</taxon>
        <taxon>Pleosporineae</taxon>
        <taxon>Pleosporaceae</taxon>
        <taxon>Alternaria</taxon>
        <taxon>Alternaria sect. Panax</taxon>
    </lineage>
</organism>
<protein>
    <submittedName>
        <fullName evidence="2">Uncharacterized protein</fullName>
    </submittedName>
</protein>
<gene>
    <name evidence="2" type="ORF">G6011_00503</name>
</gene>